<dbReference type="Pfam" id="PF03704">
    <property type="entry name" value="BTAD"/>
    <property type="match status" value="1"/>
</dbReference>
<accession>A0ABW5HS29</accession>
<dbReference type="SMART" id="SM01043">
    <property type="entry name" value="BTAD"/>
    <property type="match status" value="1"/>
</dbReference>
<dbReference type="RefSeq" id="WP_344277792.1">
    <property type="nucleotide sequence ID" value="NZ_BAAAHV010000013.1"/>
</dbReference>
<name>A0ABW5HS29_9PSEU</name>
<dbReference type="SMART" id="SM00862">
    <property type="entry name" value="Trans_reg_C"/>
    <property type="match status" value="1"/>
</dbReference>
<protein>
    <submittedName>
        <fullName evidence="8">BTAD domain-containing putative transcriptional regulator</fullName>
    </submittedName>
</protein>
<dbReference type="InterPro" id="IPR036388">
    <property type="entry name" value="WH-like_DNA-bd_sf"/>
</dbReference>
<dbReference type="SUPFAM" id="SSF48452">
    <property type="entry name" value="TPR-like"/>
    <property type="match status" value="1"/>
</dbReference>
<dbReference type="PROSITE" id="PS51755">
    <property type="entry name" value="OMPR_PHOB"/>
    <property type="match status" value="1"/>
</dbReference>
<evidence type="ECO:0000256" key="6">
    <source>
        <dbReference type="SAM" id="MobiDB-lite"/>
    </source>
</evidence>
<evidence type="ECO:0000259" key="7">
    <source>
        <dbReference type="PROSITE" id="PS51755"/>
    </source>
</evidence>
<dbReference type="InterPro" id="IPR001867">
    <property type="entry name" value="OmpR/PhoB-type_DNA-bd"/>
</dbReference>
<dbReference type="SUPFAM" id="SSF46894">
    <property type="entry name" value="C-terminal effector domain of the bipartite response regulators"/>
    <property type="match status" value="1"/>
</dbReference>
<dbReference type="Proteomes" id="UP001597542">
    <property type="component" value="Unassembled WGS sequence"/>
</dbReference>
<feature type="domain" description="OmpR/PhoB-type" evidence="7">
    <location>
        <begin position="1"/>
        <end position="105"/>
    </location>
</feature>
<dbReference type="CDD" id="cd15831">
    <property type="entry name" value="BTAD"/>
    <property type="match status" value="1"/>
</dbReference>
<keyword evidence="3 5" id="KW-0238">DNA-binding</keyword>
<dbReference type="InterPro" id="IPR027417">
    <property type="entry name" value="P-loop_NTPase"/>
</dbReference>
<dbReference type="SUPFAM" id="SSF52540">
    <property type="entry name" value="P-loop containing nucleoside triphosphate hydrolases"/>
    <property type="match status" value="1"/>
</dbReference>
<sequence>MGDDLTPELTVQLLGDVHVSRGSVELDLGSSFRRGVFAVLACSAEHTVARHELVDALWGEAPPPSASGSLYTYVSDLRRVLEPGRPRRGDCRTLASVGSGYTLSVPRKNIDLFQFSALCETAQDLAANARRELALETVETALGLWRADALSGVPGPFAEAQRLRLAGVRLSALELRAELLLGLGPQTGLVDELRVLCAEHPNRESLRAQLMRALHGCGRTAEALKVFAEFQSILMDESGIEPSLDLRKLRQWLLDPVAEPAPASARPQVAAGGPAGSQKRELERTNGFVGRTAELSLLDAAFREAVAGHGGAVRVAGEPGIGKSALLAEAASEMSGAQVRWATAHELDTEVPFRLFADLLGLPADATPRGGTDFDTETAQAIAVVRKLCAEQPLVLVADDMQWADEASAATWRCLSELEGLPLLLISASRTTEAGTAGRGTVLSLGPLPPADVRRLVDRCTEPGRNPLYREAADGAGNPWYIRQIVACMDEAPPFADALPEQLVSLVSQHLTFLSEETLATIKYAAMLSRGFTADEVAAATGRTGTEVTARLQEATSAGILDRTEDRHEFRHTVVRQALYEQTPRALRGMLHRQLAEALAGIGVPPHRVAEHLVVVPAAADDWTAEWLTTRISAVAAERPQLAVQLLRQALGFGSLAPHTADLCSAILAWILLWLGEEPELEARSALARTEDPERAAEFRWILAHIYKGRGERDAALAEITEVLLDRRVTAEWRARHETLLSLLGVRPAGRDSGRGHTAG</sequence>
<dbReference type="PANTHER" id="PTHR35807">
    <property type="entry name" value="TRANSCRIPTIONAL REGULATOR REDD-RELATED"/>
    <property type="match status" value="1"/>
</dbReference>
<dbReference type="PANTHER" id="PTHR35807:SF1">
    <property type="entry name" value="TRANSCRIPTIONAL REGULATOR REDD"/>
    <property type="match status" value="1"/>
</dbReference>
<evidence type="ECO:0000256" key="4">
    <source>
        <dbReference type="ARBA" id="ARBA00023163"/>
    </source>
</evidence>
<evidence type="ECO:0000256" key="2">
    <source>
        <dbReference type="ARBA" id="ARBA00023015"/>
    </source>
</evidence>
<dbReference type="EMBL" id="JBHUKQ010000004">
    <property type="protein sequence ID" value="MFD2479638.1"/>
    <property type="molecule type" value="Genomic_DNA"/>
</dbReference>
<evidence type="ECO:0000256" key="5">
    <source>
        <dbReference type="PROSITE-ProRule" id="PRU01091"/>
    </source>
</evidence>
<dbReference type="Gene3D" id="1.10.10.10">
    <property type="entry name" value="Winged helix-like DNA-binding domain superfamily/Winged helix DNA-binding domain"/>
    <property type="match status" value="1"/>
</dbReference>
<reference evidence="9" key="1">
    <citation type="journal article" date="2019" name="Int. J. Syst. Evol. Microbiol.">
        <title>The Global Catalogue of Microorganisms (GCM) 10K type strain sequencing project: providing services to taxonomists for standard genome sequencing and annotation.</title>
        <authorList>
            <consortium name="The Broad Institute Genomics Platform"/>
            <consortium name="The Broad Institute Genome Sequencing Center for Infectious Disease"/>
            <person name="Wu L."/>
            <person name="Ma J."/>
        </authorList>
    </citation>
    <scope>NUCLEOTIDE SEQUENCE [LARGE SCALE GENOMIC DNA]</scope>
    <source>
        <strain evidence="9">CGMCC 4.7638</strain>
    </source>
</reference>
<comment type="caution">
    <text evidence="8">The sequence shown here is derived from an EMBL/GenBank/DDBJ whole genome shotgun (WGS) entry which is preliminary data.</text>
</comment>
<dbReference type="InterPro" id="IPR011990">
    <property type="entry name" value="TPR-like_helical_dom_sf"/>
</dbReference>
<evidence type="ECO:0000256" key="1">
    <source>
        <dbReference type="ARBA" id="ARBA00005820"/>
    </source>
</evidence>
<evidence type="ECO:0000313" key="8">
    <source>
        <dbReference type="EMBL" id="MFD2479638.1"/>
    </source>
</evidence>
<dbReference type="Gene3D" id="3.40.50.300">
    <property type="entry name" value="P-loop containing nucleotide triphosphate hydrolases"/>
    <property type="match status" value="1"/>
</dbReference>
<keyword evidence="2" id="KW-0805">Transcription regulation</keyword>
<comment type="similarity">
    <text evidence="1">Belongs to the AfsR/DnrI/RedD regulatory family.</text>
</comment>
<dbReference type="InterPro" id="IPR005158">
    <property type="entry name" value="BTAD"/>
</dbReference>
<dbReference type="InterPro" id="IPR041664">
    <property type="entry name" value="AAA_16"/>
</dbReference>
<evidence type="ECO:0000313" key="9">
    <source>
        <dbReference type="Proteomes" id="UP001597542"/>
    </source>
</evidence>
<feature type="region of interest" description="Disordered" evidence="6">
    <location>
        <begin position="263"/>
        <end position="283"/>
    </location>
</feature>
<dbReference type="Pfam" id="PF13191">
    <property type="entry name" value="AAA_16"/>
    <property type="match status" value="1"/>
</dbReference>
<proteinExistence type="inferred from homology"/>
<keyword evidence="9" id="KW-1185">Reference proteome</keyword>
<feature type="DNA-binding region" description="OmpR/PhoB-type" evidence="5">
    <location>
        <begin position="1"/>
        <end position="105"/>
    </location>
</feature>
<dbReference type="Gene3D" id="1.25.40.10">
    <property type="entry name" value="Tetratricopeptide repeat domain"/>
    <property type="match status" value="1"/>
</dbReference>
<dbReference type="InterPro" id="IPR016032">
    <property type="entry name" value="Sig_transdc_resp-reg_C-effctor"/>
</dbReference>
<dbReference type="InterPro" id="IPR051677">
    <property type="entry name" value="AfsR-DnrI-RedD_regulator"/>
</dbReference>
<keyword evidence="4" id="KW-0804">Transcription</keyword>
<gene>
    <name evidence="8" type="ORF">ACFSUT_05095</name>
</gene>
<organism evidence="8 9">
    <name type="scientific">Amycolatopsis albidoflavus</name>
    <dbReference type="NCBI Taxonomy" id="102226"/>
    <lineage>
        <taxon>Bacteria</taxon>
        <taxon>Bacillati</taxon>
        <taxon>Actinomycetota</taxon>
        <taxon>Actinomycetes</taxon>
        <taxon>Pseudonocardiales</taxon>
        <taxon>Pseudonocardiaceae</taxon>
        <taxon>Amycolatopsis</taxon>
    </lineage>
</organism>
<evidence type="ECO:0000256" key="3">
    <source>
        <dbReference type="ARBA" id="ARBA00023125"/>
    </source>
</evidence>